<keyword evidence="2" id="KW-1133">Transmembrane helix</keyword>
<proteinExistence type="predicted"/>
<dbReference type="Gene3D" id="2.60.120.1440">
    <property type="match status" value="1"/>
</dbReference>
<evidence type="ECO:0000259" key="3">
    <source>
        <dbReference type="Pfam" id="PF04773"/>
    </source>
</evidence>
<dbReference type="RefSeq" id="WP_074239743.1">
    <property type="nucleotide sequence ID" value="NZ_FSRA01000001.1"/>
</dbReference>
<evidence type="ECO:0000256" key="1">
    <source>
        <dbReference type="SAM" id="Coils"/>
    </source>
</evidence>
<dbReference type="InterPro" id="IPR006860">
    <property type="entry name" value="FecR"/>
</dbReference>
<dbReference type="PIRSF" id="PIRSF018266">
    <property type="entry name" value="FecR"/>
    <property type="match status" value="1"/>
</dbReference>
<dbReference type="InterPro" id="IPR012373">
    <property type="entry name" value="Ferrdict_sens_TM"/>
</dbReference>
<dbReference type="Pfam" id="PF16344">
    <property type="entry name" value="FecR_C"/>
    <property type="match status" value="1"/>
</dbReference>
<gene>
    <name evidence="5" type="ORF">SAMN04488055_2709</name>
</gene>
<dbReference type="Proteomes" id="UP000185003">
    <property type="component" value="Unassembled WGS sequence"/>
</dbReference>
<dbReference type="InterPro" id="IPR032508">
    <property type="entry name" value="FecR_C"/>
</dbReference>
<dbReference type="OrthoDB" id="697544at2"/>
<organism evidence="5 6">
    <name type="scientific">Chitinophaga niabensis</name>
    <dbReference type="NCBI Taxonomy" id="536979"/>
    <lineage>
        <taxon>Bacteria</taxon>
        <taxon>Pseudomonadati</taxon>
        <taxon>Bacteroidota</taxon>
        <taxon>Chitinophagia</taxon>
        <taxon>Chitinophagales</taxon>
        <taxon>Chitinophagaceae</taxon>
        <taxon>Chitinophaga</taxon>
    </lineage>
</organism>
<evidence type="ECO:0000313" key="6">
    <source>
        <dbReference type="Proteomes" id="UP000185003"/>
    </source>
</evidence>
<protein>
    <submittedName>
        <fullName evidence="5">Ferric-dicitrate binding protein FerR, regulates iron transport through sigma-19</fullName>
    </submittedName>
</protein>
<dbReference type="AlphaFoldDB" id="A0A1N6GD44"/>
<evidence type="ECO:0000259" key="4">
    <source>
        <dbReference type="Pfam" id="PF16344"/>
    </source>
</evidence>
<feature type="domain" description="Protein FecR C-terminal" evidence="4">
    <location>
        <begin position="280"/>
        <end position="348"/>
    </location>
</feature>
<name>A0A1N6GD44_9BACT</name>
<dbReference type="Gene3D" id="3.55.50.30">
    <property type="match status" value="1"/>
</dbReference>
<evidence type="ECO:0000313" key="5">
    <source>
        <dbReference type="EMBL" id="SIO05450.1"/>
    </source>
</evidence>
<dbReference type="PANTHER" id="PTHR30273">
    <property type="entry name" value="PERIPLASMIC SIGNAL SENSOR AND SIGMA FACTOR ACTIVATOR FECR-RELATED"/>
    <property type="match status" value="1"/>
</dbReference>
<accession>A0A1N6GD44</accession>
<keyword evidence="2" id="KW-0472">Membrane</keyword>
<feature type="transmembrane region" description="Helical" evidence="2">
    <location>
        <begin position="85"/>
        <end position="103"/>
    </location>
</feature>
<keyword evidence="1" id="KW-0175">Coiled coil</keyword>
<sequence length="349" mass="40335">MNDTRLFVLLGKKLNKEASEAELSELEELIRQNAVQPYTLEALQEIWMKKAVEDEPHLEERWERTAQRLNTYIAEPRKRFLPGRIAAAAALTGAIAFAAWFGYRNYNNHPLQASVPPEQDSIITVLNGERKRFVLPDGTQVNLNSGSQLRFHKDFGQQDREIWLNGEAFFDVSKDATHPFHVYTDRMTVKVLGTSFNVKSYNTFENIETTVISGKVEVSLKESKEKKVILLPNEKISLKNNILTKNKADQPISDIQYEVHTVKAANNETIPEEAVWVKEKLAFTDESFDMVALKMERWHNVKFHFANDNLKDLRLNGDFDNVSIEETMHILQMMVHFKYEMTGNNIYIR</sequence>
<evidence type="ECO:0000256" key="2">
    <source>
        <dbReference type="SAM" id="Phobius"/>
    </source>
</evidence>
<dbReference type="STRING" id="536979.SAMN04488055_2709"/>
<keyword evidence="2" id="KW-0812">Transmembrane</keyword>
<dbReference type="GO" id="GO:0016989">
    <property type="term" value="F:sigma factor antagonist activity"/>
    <property type="evidence" value="ECO:0007669"/>
    <property type="project" value="TreeGrafter"/>
</dbReference>
<feature type="domain" description="FecR protein" evidence="3">
    <location>
        <begin position="124"/>
        <end position="217"/>
    </location>
</feature>
<dbReference type="EMBL" id="FSRA01000001">
    <property type="protein sequence ID" value="SIO05450.1"/>
    <property type="molecule type" value="Genomic_DNA"/>
</dbReference>
<keyword evidence="6" id="KW-1185">Reference proteome</keyword>
<dbReference type="Pfam" id="PF04773">
    <property type="entry name" value="FecR"/>
    <property type="match status" value="1"/>
</dbReference>
<dbReference type="PANTHER" id="PTHR30273:SF2">
    <property type="entry name" value="PROTEIN FECR"/>
    <property type="match status" value="1"/>
</dbReference>
<dbReference type="FunFam" id="2.60.120.1440:FF:000001">
    <property type="entry name" value="Putative anti-sigma factor"/>
    <property type="match status" value="1"/>
</dbReference>
<reference evidence="5 6" key="1">
    <citation type="submission" date="2016-11" db="EMBL/GenBank/DDBJ databases">
        <authorList>
            <person name="Jaros S."/>
            <person name="Januszkiewicz K."/>
            <person name="Wedrychowicz H."/>
        </authorList>
    </citation>
    <scope>NUCLEOTIDE SEQUENCE [LARGE SCALE GENOMIC DNA]</scope>
    <source>
        <strain evidence="5 6">DSM 24787</strain>
    </source>
</reference>
<feature type="coiled-coil region" evidence="1">
    <location>
        <begin position="9"/>
        <end position="36"/>
    </location>
</feature>